<dbReference type="InterPro" id="IPR014044">
    <property type="entry name" value="CAP_dom"/>
</dbReference>
<evidence type="ECO:0000313" key="3">
    <source>
        <dbReference type="EMBL" id="AUX23229.1"/>
    </source>
</evidence>
<feature type="domain" description="SCP" evidence="2">
    <location>
        <begin position="159"/>
        <end position="274"/>
    </location>
</feature>
<dbReference type="EMBL" id="CP012670">
    <property type="protein sequence ID" value="AUX23229.1"/>
    <property type="molecule type" value="Genomic_DNA"/>
</dbReference>
<sequence length="275" mass="24863">MGELGGGAVDGEDSEISSEPGAGSHGVGSGGSSTAGSGVAGSGTAGSGGGVAGSGGADGSGSGVTTGSGGGVPGGGAAGGGGDGPGAGGSSGGGDGPGSGGSNGAGGGGGGGPGSGGGDGPGAGGSNGAGGGGGPGSGGSGGSGAGGDDGSGSVQQLCVDTINQHRATLGLPPLMRWVEAESCSDGEAESDSKTGEAHGAFGACNEGAQNECPGWPGPAESMIGRCLQMMWDEGPGEDFSKHGHFLNMSNTSYTKVACGFHTLPDGRVWSVQNFR</sequence>
<dbReference type="AlphaFoldDB" id="A0A4P2Q1W2"/>
<dbReference type="SUPFAM" id="SSF55797">
    <property type="entry name" value="PR-1-like"/>
    <property type="match status" value="1"/>
</dbReference>
<accession>A0A4P2Q1W2</accession>
<feature type="compositionally biased region" description="Gly residues" evidence="1">
    <location>
        <begin position="23"/>
        <end position="150"/>
    </location>
</feature>
<gene>
    <name evidence="3" type="ORF">SOCEGT47_037520</name>
</gene>
<proteinExistence type="predicted"/>
<dbReference type="InterPro" id="IPR035940">
    <property type="entry name" value="CAP_sf"/>
</dbReference>
<dbReference type="Pfam" id="PF00188">
    <property type="entry name" value="CAP"/>
    <property type="match status" value="1"/>
</dbReference>
<protein>
    <recommendedName>
        <fullName evidence="2">SCP domain-containing protein</fullName>
    </recommendedName>
</protein>
<evidence type="ECO:0000259" key="2">
    <source>
        <dbReference type="Pfam" id="PF00188"/>
    </source>
</evidence>
<dbReference type="Proteomes" id="UP000295781">
    <property type="component" value="Chromosome"/>
</dbReference>
<feature type="region of interest" description="Disordered" evidence="1">
    <location>
        <begin position="1"/>
        <end position="154"/>
    </location>
</feature>
<name>A0A4P2Q1W2_SORCE</name>
<reference evidence="3 4" key="1">
    <citation type="submission" date="2015-09" db="EMBL/GenBank/DDBJ databases">
        <title>Sorangium comparison.</title>
        <authorList>
            <person name="Zaburannyi N."/>
            <person name="Bunk B."/>
            <person name="Overmann J."/>
            <person name="Mueller R."/>
        </authorList>
    </citation>
    <scope>NUCLEOTIDE SEQUENCE [LARGE SCALE GENOMIC DNA]</scope>
    <source>
        <strain evidence="3 4">So ceGT47</strain>
    </source>
</reference>
<organism evidence="3 4">
    <name type="scientific">Sorangium cellulosum</name>
    <name type="common">Polyangium cellulosum</name>
    <dbReference type="NCBI Taxonomy" id="56"/>
    <lineage>
        <taxon>Bacteria</taxon>
        <taxon>Pseudomonadati</taxon>
        <taxon>Myxococcota</taxon>
        <taxon>Polyangia</taxon>
        <taxon>Polyangiales</taxon>
        <taxon>Polyangiaceae</taxon>
        <taxon>Sorangium</taxon>
    </lineage>
</organism>
<dbReference type="Gene3D" id="3.40.33.10">
    <property type="entry name" value="CAP"/>
    <property type="match status" value="1"/>
</dbReference>
<evidence type="ECO:0000313" key="4">
    <source>
        <dbReference type="Proteomes" id="UP000295781"/>
    </source>
</evidence>
<evidence type="ECO:0000256" key="1">
    <source>
        <dbReference type="SAM" id="MobiDB-lite"/>
    </source>
</evidence>